<evidence type="ECO:0000256" key="9">
    <source>
        <dbReference type="ARBA" id="ARBA00048793"/>
    </source>
</evidence>
<dbReference type="PANTHER" id="PTHR43765">
    <property type="entry name" value="2-DEHYDROPANTOATE 2-REDUCTASE-RELATED"/>
    <property type="match status" value="1"/>
</dbReference>
<evidence type="ECO:0000313" key="13">
    <source>
        <dbReference type="Proteomes" id="UP000199074"/>
    </source>
</evidence>
<evidence type="ECO:0000256" key="1">
    <source>
        <dbReference type="ARBA" id="ARBA00004994"/>
    </source>
</evidence>
<dbReference type="InterPro" id="IPR013752">
    <property type="entry name" value="KPA_reductase"/>
</dbReference>
<dbReference type="InterPro" id="IPR013332">
    <property type="entry name" value="KPR_N"/>
</dbReference>
<dbReference type="InterPro" id="IPR008927">
    <property type="entry name" value="6-PGluconate_DH-like_C_sf"/>
</dbReference>
<dbReference type="EMBL" id="FPCK01000003">
    <property type="protein sequence ID" value="SFV37807.1"/>
    <property type="molecule type" value="Genomic_DNA"/>
</dbReference>
<dbReference type="Proteomes" id="UP000199074">
    <property type="component" value="Unassembled WGS sequence"/>
</dbReference>
<dbReference type="SUPFAM" id="SSF51735">
    <property type="entry name" value="NAD(P)-binding Rossmann-fold domains"/>
    <property type="match status" value="1"/>
</dbReference>
<evidence type="ECO:0000256" key="8">
    <source>
        <dbReference type="ARBA" id="ARBA00032024"/>
    </source>
</evidence>
<keyword evidence="7" id="KW-0560">Oxidoreductase</keyword>
<dbReference type="Pfam" id="PF02558">
    <property type="entry name" value="ApbA"/>
    <property type="match status" value="1"/>
</dbReference>
<keyword evidence="5" id="KW-0566">Pantothenate biosynthesis</keyword>
<name>A0A1I7NT02_9HYPH</name>
<dbReference type="InterPro" id="IPR050838">
    <property type="entry name" value="Ketopantoate_reductase"/>
</dbReference>
<dbReference type="GO" id="GO:0008677">
    <property type="term" value="F:2-dehydropantoate 2-reductase activity"/>
    <property type="evidence" value="ECO:0007669"/>
    <property type="project" value="UniProtKB-EC"/>
</dbReference>
<evidence type="ECO:0000256" key="5">
    <source>
        <dbReference type="ARBA" id="ARBA00022655"/>
    </source>
</evidence>
<dbReference type="Gene3D" id="1.10.1040.10">
    <property type="entry name" value="N-(1-d-carboxylethyl)-l-norvaline Dehydrogenase, domain 2"/>
    <property type="match status" value="1"/>
</dbReference>
<evidence type="ECO:0000256" key="7">
    <source>
        <dbReference type="ARBA" id="ARBA00023002"/>
    </source>
</evidence>
<dbReference type="GO" id="GO:0005737">
    <property type="term" value="C:cytoplasm"/>
    <property type="evidence" value="ECO:0007669"/>
    <property type="project" value="TreeGrafter"/>
</dbReference>
<dbReference type="GO" id="GO:0015940">
    <property type="term" value="P:pantothenate biosynthetic process"/>
    <property type="evidence" value="ECO:0007669"/>
    <property type="project" value="UniProtKB-UniPathway"/>
</dbReference>
<dbReference type="EC" id="1.1.1.169" evidence="3"/>
<dbReference type="STRING" id="429728.SAMN05216456_3110"/>
<evidence type="ECO:0000256" key="4">
    <source>
        <dbReference type="ARBA" id="ARBA00019465"/>
    </source>
</evidence>
<dbReference type="SUPFAM" id="SSF48179">
    <property type="entry name" value="6-phosphogluconate dehydrogenase C-terminal domain-like"/>
    <property type="match status" value="1"/>
</dbReference>
<dbReference type="InterPro" id="IPR013328">
    <property type="entry name" value="6PGD_dom2"/>
</dbReference>
<protein>
    <recommendedName>
        <fullName evidence="4">2-dehydropantoate 2-reductase</fullName>
        <ecNumber evidence="3">1.1.1.169</ecNumber>
    </recommendedName>
    <alternativeName>
        <fullName evidence="8">Ketopantoate reductase</fullName>
    </alternativeName>
</protein>
<evidence type="ECO:0000256" key="3">
    <source>
        <dbReference type="ARBA" id="ARBA00013014"/>
    </source>
</evidence>
<accession>A0A1I7NT02</accession>
<dbReference type="InterPro" id="IPR036291">
    <property type="entry name" value="NAD(P)-bd_dom_sf"/>
</dbReference>
<dbReference type="PANTHER" id="PTHR43765:SF2">
    <property type="entry name" value="2-DEHYDROPANTOATE 2-REDUCTASE"/>
    <property type="match status" value="1"/>
</dbReference>
<evidence type="ECO:0000256" key="2">
    <source>
        <dbReference type="ARBA" id="ARBA00007870"/>
    </source>
</evidence>
<dbReference type="UniPathway" id="UPA00028">
    <property type="reaction ID" value="UER00004"/>
</dbReference>
<feature type="domain" description="Ketopantoate reductase C-terminal" evidence="11">
    <location>
        <begin position="204"/>
        <end position="294"/>
    </location>
</feature>
<reference evidence="12 13" key="1">
    <citation type="submission" date="2016-10" db="EMBL/GenBank/DDBJ databases">
        <authorList>
            <person name="de Groot N.N."/>
        </authorList>
    </citation>
    <scope>NUCLEOTIDE SEQUENCE [LARGE SCALE GENOMIC DNA]</scope>
    <source>
        <strain evidence="12 13">IPL20</strain>
    </source>
</reference>
<sequence length="323" mass="33406">MRVIILGVGAIGGAMAVALSAGGVEVIGIARGKQLDVIRADGLTLRTPGGDTHQRFPVVAGPQEIEWRADDAILLTVKTQHSVEALESLRAAGVTGQPVFCVQNGIVNDDLALRLFPHVYGVMIEMPVTFATPGEVVAYYTPALGLAHIGRHGAGDDAAGQKLRRLFERAGFAAFVHEDLGPLRYAKLLTNLANAIDAVMGGGEPARPFVAAARLEARAVYAKAGIVPADLASASNGVELTLGKVPGAPAGGSSSAQSLARGAGSIETDYLNGEIVLMGRKLGVPTPVNAWFAARAHTMLRRGEAARSVALAEVRAALPGVGY</sequence>
<keyword evidence="6" id="KW-0521">NADP</keyword>
<comment type="catalytic activity">
    <reaction evidence="9">
        <text>(R)-pantoate + NADP(+) = 2-dehydropantoate + NADPH + H(+)</text>
        <dbReference type="Rhea" id="RHEA:16233"/>
        <dbReference type="ChEBI" id="CHEBI:11561"/>
        <dbReference type="ChEBI" id="CHEBI:15378"/>
        <dbReference type="ChEBI" id="CHEBI:15980"/>
        <dbReference type="ChEBI" id="CHEBI:57783"/>
        <dbReference type="ChEBI" id="CHEBI:58349"/>
        <dbReference type="EC" id="1.1.1.169"/>
    </reaction>
</comment>
<dbReference type="OrthoDB" id="9796561at2"/>
<comment type="pathway">
    <text evidence="1">Cofactor biosynthesis; (R)-pantothenate biosynthesis; (R)-pantoate from 3-methyl-2-oxobutanoate: step 2/2.</text>
</comment>
<gene>
    <name evidence="12" type="ORF">SAMN05216456_3110</name>
</gene>
<dbReference type="RefSeq" id="WP_092426096.1">
    <property type="nucleotide sequence ID" value="NZ_FPCK01000003.1"/>
</dbReference>
<evidence type="ECO:0000259" key="11">
    <source>
        <dbReference type="Pfam" id="PF08546"/>
    </source>
</evidence>
<proteinExistence type="inferred from homology"/>
<evidence type="ECO:0000313" key="12">
    <source>
        <dbReference type="EMBL" id="SFV37807.1"/>
    </source>
</evidence>
<dbReference type="GO" id="GO:0050661">
    <property type="term" value="F:NADP binding"/>
    <property type="evidence" value="ECO:0007669"/>
    <property type="project" value="TreeGrafter"/>
</dbReference>
<dbReference type="Pfam" id="PF08546">
    <property type="entry name" value="ApbA_C"/>
    <property type="match status" value="1"/>
</dbReference>
<organism evidence="12 13">
    <name type="scientific">Devosia crocina</name>
    <dbReference type="NCBI Taxonomy" id="429728"/>
    <lineage>
        <taxon>Bacteria</taxon>
        <taxon>Pseudomonadati</taxon>
        <taxon>Pseudomonadota</taxon>
        <taxon>Alphaproteobacteria</taxon>
        <taxon>Hyphomicrobiales</taxon>
        <taxon>Devosiaceae</taxon>
        <taxon>Devosia</taxon>
    </lineage>
</organism>
<comment type="similarity">
    <text evidence="2">Belongs to the ketopantoate reductase family.</text>
</comment>
<feature type="domain" description="Ketopantoate reductase N-terminal" evidence="10">
    <location>
        <begin position="3"/>
        <end position="137"/>
    </location>
</feature>
<keyword evidence="13" id="KW-1185">Reference proteome</keyword>
<dbReference type="Gene3D" id="3.40.50.720">
    <property type="entry name" value="NAD(P)-binding Rossmann-like Domain"/>
    <property type="match status" value="1"/>
</dbReference>
<evidence type="ECO:0000256" key="6">
    <source>
        <dbReference type="ARBA" id="ARBA00022857"/>
    </source>
</evidence>
<dbReference type="AlphaFoldDB" id="A0A1I7NT02"/>
<evidence type="ECO:0000259" key="10">
    <source>
        <dbReference type="Pfam" id="PF02558"/>
    </source>
</evidence>